<reference evidence="1" key="1">
    <citation type="submission" date="2021-06" db="EMBL/GenBank/DDBJ databases">
        <authorList>
            <person name="Kallberg Y."/>
            <person name="Tangrot J."/>
            <person name="Rosling A."/>
        </authorList>
    </citation>
    <scope>NUCLEOTIDE SEQUENCE</scope>
    <source>
        <strain evidence="1">IL203A</strain>
    </source>
</reference>
<evidence type="ECO:0000313" key="2">
    <source>
        <dbReference type="Proteomes" id="UP000789702"/>
    </source>
</evidence>
<protein>
    <submittedName>
        <fullName evidence="1">15079_t:CDS:1</fullName>
    </submittedName>
</protein>
<name>A0ACA9Q0I7_9GLOM</name>
<gene>
    <name evidence="1" type="ORF">DHETER_LOCUS13456</name>
</gene>
<proteinExistence type="predicted"/>
<accession>A0ACA9Q0I7</accession>
<organism evidence="1 2">
    <name type="scientific">Dentiscutata heterogama</name>
    <dbReference type="NCBI Taxonomy" id="1316150"/>
    <lineage>
        <taxon>Eukaryota</taxon>
        <taxon>Fungi</taxon>
        <taxon>Fungi incertae sedis</taxon>
        <taxon>Mucoromycota</taxon>
        <taxon>Glomeromycotina</taxon>
        <taxon>Glomeromycetes</taxon>
        <taxon>Diversisporales</taxon>
        <taxon>Gigasporaceae</taxon>
        <taxon>Dentiscutata</taxon>
    </lineage>
</organism>
<comment type="caution">
    <text evidence="1">The sequence shown here is derived from an EMBL/GenBank/DDBJ whole genome shotgun (WGS) entry which is preliminary data.</text>
</comment>
<evidence type="ECO:0000313" key="1">
    <source>
        <dbReference type="EMBL" id="CAG8731237.1"/>
    </source>
</evidence>
<dbReference type="EMBL" id="CAJVPU010036894">
    <property type="protein sequence ID" value="CAG8731237.1"/>
    <property type="molecule type" value="Genomic_DNA"/>
</dbReference>
<sequence>LPVPLSHIKYDTYTKPPLGPPGVDQNLTIFIGIMTVDEKIEIRDLLRKLYTHQNDVLARYLGVKKSPISIRFISGLPRDEYKDKLEEESKIYGDIVILNITENMDKGKTFEYFKWFAKNRKDNYMAKLDDDAFFHLIHFYRDLQDIPRERVYYGDTVFDKYMAGGGYTLSRDLVIDIVGLDWASSNVKGPEDWLV</sequence>
<feature type="non-terminal residue" evidence="1">
    <location>
        <position position="195"/>
    </location>
</feature>
<keyword evidence="2" id="KW-1185">Reference proteome</keyword>
<dbReference type="Proteomes" id="UP000789702">
    <property type="component" value="Unassembled WGS sequence"/>
</dbReference>
<feature type="non-terminal residue" evidence="1">
    <location>
        <position position="1"/>
    </location>
</feature>